<dbReference type="Proteomes" id="UP001280121">
    <property type="component" value="Unassembled WGS sequence"/>
</dbReference>
<evidence type="ECO:0000313" key="2">
    <source>
        <dbReference type="EMBL" id="KAK2642629.1"/>
    </source>
</evidence>
<keyword evidence="1" id="KW-0472">Membrane</keyword>
<evidence type="ECO:0000313" key="3">
    <source>
        <dbReference type="Proteomes" id="UP001280121"/>
    </source>
</evidence>
<dbReference type="GO" id="GO:0003676">
    <property type="term" value="F:nucleic acid binding"/>
    <property type="evidence" value="ECO:0007669"/>
    <property type="project" value="InterPro"/>
</dbReference>
<keyword evidence="1" id="KW-0812">Transmembrane</keyword>
<organism evidence="2 3">
    <name type="scientific">Dipteronia dyeriana</name>
    <dbReference type="NCBI Taxonomy" id="168575"/>
    <lineage>
        <taxon>Eukaryota</taxon>
        <taxon>Viridiplantae</taxon>
        <taxon>Streptophyta</taxon>
        <taxon>Embryophyta</taxon>
        <taxon>Tracheophyta</taxon>
        <taxon>Spermatophyta</taxon>
        <taxon>Magnoliopsida</taxon>
        <taxon>eudicotyledons</taxon>
        <taxon>Gunneridae</taxon>
        <taxon>Pentapetalae</taxon>
        <taxon>rosids</taxon>
        <taxon>malvids</taxon>
        <taxon>Sapindales</taxon>
        <taxon>Sapindaceae</taxon>
        <taxon>Hippocastanoideae</taxon>
        <taxon>Acereae</taxon>
        <taxon>Dipteronia</taxon>
    </lineage>
</organism>
<feature type="transmembrane region" description="Helical" evidence="1">
    <location>
        <begin position="126"/>
        <end position="146"/>
    </location>
</feature>
<sequence length="147" mass="16537">MLMDRLKVLWDKHGWVGFEGITVVESCVCFQFTWDFKTQNTAEIQAIHKACEICVNNHMIQSAVVSIVSDSMTFVSWVNGIDTLAKKGSNNEGDFLILGGRCLVSGGWLCVGMVCGNEVCGRLWFLRWWYFFCVITISPLFGCSSVF</sequence>
<accession>A0AAD9WSX5</accession>
<evidence type="ECO:0000256" key="1">
    <source>
        <dbReference type="SAM" id="Phobius"/>
    </source>
</evidence>
<gene>
    <name evidence="2" type="ORF">Ddye_024392</name>
</gene>
<dbReference type="InterPro" id="IPR012337">
    <property type="entry name" value="RNaseH-like_sf"/>
</dbReference>
<dbReference type="AlphaFoldDB" id="A0AAD9WSX5"/>
<dbReference type="SUPFAM" id="SSF53098">
    <property type="entry name" value="Ribonuclease H-like"/>
    <property type="match status" value="1"/>
</dbReference>
<dbReference type="InterPro" id="IPR036397">
    <property type="entry name" value="RNaseH_sf"/>
</dbReference>
<keyword evidence="3" id="KW-1185">Reference proteome</keyword>
<protein>
    <submittedName>
        <fullName evidence="2">Uncharacterized protein</fullName>
    </submittedName>
</protein>
<name>A0AAD9WSX5_9ROSI</name>
<proteinExistence type="predicted"/>
<reference evidence="2" key="1">
    <citation type="journal article" date="2023" name="Plant J.">
        <title>Genome sequences and population genomics provide insights into the demographic history, inbreeding, and mutation load of two 'living fossil' tree species of Dipteronia.</title>
        <authorList>
            <person name="Feng Y."/>
            <person name="Comes H.P."/>
            <person name="Chen J."/>
            <person name="Zhu S."/>
            <person name="Lu R."/>
            <person name="Zhang X."/>
            <person name="Li P."/>
            <person name="Qiu J."/>
            <person name="Olsen K.M."/>
            <person name="Qiu Y."/>
        </authorList>
    </citation>
    <scope>NUCLEOTIDE SEQUENCE</scope>
    <source>
        <strain evidence="2">KIB01</strain>
    </source>
</reference>
<comment type="caution">
    <text evidence="2">The sequence shown here is derived from an EMBL/GenBank/DDBJ whole genome shotgun (WGS) entry which is preliminary data.</text>
</comment>
<keyword evidence="1" id="KW-1133">Transmembrane helix</keyword>
<dbReference type="EMBL" id="JANJYI010000007">
    <property type="protein sequence ID" value="KAK2642629.1"/>
    <property type="molecule type" value="Genomic_DNA"/>
</dbReference>
<dbReference type="Gene3D" id="3.30.420.10">
    <property type="entry name" value="Ribonuclease H-like superfamily/Ribonuclease H"/>
    <property type="match status" value="1"/>
</dbReference>